<evidence type="ECO:0000313" key="2">
    <source>
        <dbReference type="EMBL" id="RSM78138.1"/>
    </source>
</evidence>
<organism evidence="2 3">
    <name type="scientific">Kibdelosporangium aridum</name>
    <dbReference type="NCBI Taxonomy" id="2030"/>
    <lineage>
        <taxon>Bacteria</taxon>
        <taxon>Bacillati</taxon>
        <taxon>Actinomycetota</taxon>
        <taxon>Actinomycetes</taxon>
        <taxon>Pseudonocardiales</taxon>
        <taxon>Pseudonocardiaceae</taxon>
        <taxon>Kibdelosporangium</taxon>
    </lineage>
</organism>
<comment type="caution">
    <text evidence="2">The sequence shown here is derived from an EMBL/GenBank/DDBJ whole genome shotgun (WGS) entry which is preliminary data.</text>
</comment>
<proteinExistence type="predicted"/>
<accession>A0A428Z0Q0</accession>
<dbReference type="Proteomes" id="UP000287547">
    <property type="component" value="Unassembled WGS sequence"/>
</dbReference>
<dbReference type="AlphaFoldDB" id="A0A428Z0Q0"/>
<name>A0A428Z0Q0_KIBAR</name>
<dbReference type="RefSeq" id="WP_051795004.1">
    <property type="nucleotide sequence ID" value="NZ_QHKI01000037.1"/>
</dbReference>
<sequence>MDETSDPDSLRVGHVERDAITQALVSHLVAGRLSLPEFEQRAQAAAEARTQGDLSALVHDLPEPHGMAGHSWARIPDTLRTSLAAENLVALAEDLSGSITYRGYRVGGIKIRRREVPVVGAVAVSGARLVVWTSGSKHVDVPFTNPLWLALTISAERSRALRISYRAESFRSDRSGRVDIRLETDRAAELLHAAQRSPRGR</sequence>
<gene>
    <name evidence="2" type="ORF">DMH04_33805</name>
</gene>
<feature type="domain" description="DUF1707" evidence="1">
    <location>
        <begin position="10"/>
        <end position="62"/>
    </location>
</feature>
<reference evidence="2 3" key="1">
    <citation type="submission" date="2018-05" db="EMBL/GenBank/DDBJ databases">
        <title>Evolution of GPA BGCs.</title>
        <authorList>
            <person name="Waglechner N."/>
            <person name="Wright G.D."/>
        </authorList>
    </citation>
    <scope>NUCLEOTIDE SEQUENCE [LARGE SCALE GENOMIC DNA]</scope>
    <source>
        <strain evidence="2 3">A82846</strain>
    </source>
</reference>
<dbReference type="OrthoDB" id="3575994at2"/>
<evidence type="ECO:0000313" key="3">
    <source>
        <dbReference type="Proteomes" id="UP000287547"/>
    </source>
</evidence>
<dbReference type="InterPro" id="IPR012551">
    <property type="entry name" value="DUF1707_SHOCT-like"/>
</dbReference>
<evidence type="ECO:0000259" key="1">
    <source>
        <dbReference type="Pfam" id="PF08044"/>
    </source>
</evidence>
<protein>
    <submittedName>
        <fullName evidence="2">DUF1707 domain-containing protein</fullName>
    </submittedName>
</protein>
<dbReference type="Pfam" id="PF08044">
    <property type="entry name" value="DUF1707"/>
    <property type="match status" value="1"/>
</dbReference>
<dbReference type="EMBL" id="QHKI01000037">
    <property type="protein sequence ID" value="RSM78138.1"/>
    <property type="molecule type" value="Genomic_DNA"/>
</dbReference>